<reference evidence="3" key="1">
    <citation type="submission" date="2016-03" db="EMBL/GenBank/DDBJ databases">
        <authorList>
            <person name="Guldener U."/>
        </authorList>
    </citation>
    <scope>NUCLEOTIDE SEQUENCE [LARGE SCALE GENOMIC DNA]</scope>
    <source>
        <strain evidence="3">04CH-RAC-A.6.1</strain>
    </source>
</reference>
<name>A0A1E1KC18_9HELO</name>
<gene>
    <name evidence="2" type="ORF">RAG0_05221</name>
</gene>
<protein>
    <submittedName>
        <fullName evidence="2">Uncharacterized protein</fullName>
    </submittedName>
</protein>
<dbReference type="OrthoDB" id="2124888at2759"/>
<feature type="coiled-coil region" evidence="1">
    <location>
        <begin position="59"/>
        <end position="86"/>
    </location>
</feature>
<organism evidence="2 3">
    <name type="scientific">Rhynchosporium agropyri</name>
    <dbReference type="NCBI Taxonomy" id="914238"/>
    <lineage>
        <taxon>Eukaryota</taxon>
        <taxon>Fungi</taxon>
        <taxon>Dikarya</taxon>
        <taxon>Ascomycota</taxon>
        <taxon>Pezizomycotina</taxon>
        <taxon>Leotiomycetes</taxon>
        <taxon>Helotiales</taxon>
        <taxon>Ploettnerulaceae</taxon>
        <taxon>Rhynchosporium</taxon>
    </lineage>
</organism>
<keyword evidence="1" id="KW-0175">Coiled coil</keyword>
<accession>A0A1E1KC18</accession>
<proteinExistence type="predicted"/>
<dbReference type="AlphaFoldDB" id="A0A1E1KC18"/>
<dbReference type="Proteomes" id="UP000178912">
    <property type="component" value="Unassembled WGS sequence"/>
</dbReference>
<evidence type="ECO:0000256" key="1">
    <source>
        <dbReference type="SAM" id="Coils"/>
    </source>
</evidence>
<sequence length="91" mass="10327">MTAKYGSKATKLSALVHLASALLDNLTQALFLASLFVWMEILFNLENSPELQKRFDASVRVGLERLRGLKEEKKEMEKKKRLSDAREGEGM</sequence>
<keyword evidence="3" id="KW-1185">Reference proteome</keyword>
<evidence type="ECO:0000313" key="2">
    <source>
        <dbReference type="EMBL" id="CZS95617.1"/>
    </source>
</evidence>
<evidence type="ECO:0000313" key="3">
    <source>
        <dbReference type="Proteomes" id="UP000178912"/>
    </source>
</evidence>
<dbReference type="EMBL" id="FJUX01000023">
    <property type="protein sequence ID" value="CZS95617.1"/>
    <property type="molecule type" value="Genomic_DNA"/>
</dbReference>